<dbReference type="RefSeq" id="WP_166936963.1">
    <property type="nucleotide sequence ID" value="NZ_BAAADD010000008.1"/>
</dbReference>
<evidence type="ECO:0000256" key="3">
    <source>
        <dbReference type="ARBA" id="ARBA00022801"/>
    </source>
</evidence>
<accession>A0ABP3Q3Y5</accession>
<organism evidence="5 6">
    <name type="scientific">Rhizomicrobium electricum</name>
    <dbReference type="NCBI Taxonomy" id="480070"/>
    <lineage>
        <taxon>Bacteria</taxon>
        <taxon>Pseudomonadati</taxon>
        <taxon>Pseudomonadota</taxon>
        <taxon>Alphaproteobacteria</taxon>
        <taxon>Micropepsales</taxon>
        <taxon>Micropepsaceae</taxon>
        <taxon>Rhizomicrobium</taxon>
    </lineage>
</organism>
<dbReference type="Pfam" id="PF02358">
    <property type="entry name" value="Trehalose_PPase"/>
    <property type="match status" value="1"/>
</dbReference>
<keyword evidence="6" id="KW-1185">Reference proteome</keyword>
<dbReference type="Proteomes" id="UP001499951">
    <property type="component" value="Unassembled WGS sequence"/>
</dbReference>
<dbReference type="InterPro" id="IPR006379">
    <property type="entry name" value="HAD-SF_hydro_IIB"/>
</dbReference>
<keyword evidence="4" id="KW-0460">Magnesium</keyword>
<dbReference type="SUPFAM" id="SSF56784">
    <property type="entry name" value="HAD-like"/>
    <property type="match status" value="1"/>
</dbReference>
<comment type="cofactor">
    <cofactor evidence="4">
        <name>Mg(2+)</name>
        <dbReference type="ChEBI" id="CHEBI:18420"/>
    </cofactor>
</comment>
<keyword evidence="3 4" id="KW-0378">Hydrolase</keyword>
<comment type="catalytic activity">
    <reaction evidence="4">
        <text>alpha,alpha-trehalose 6-phosphate + H2O = alpha,alpha-trehalose + phosphate</text>
        <dbReference type="Rhea" id="RHEA:23420"/>
        <dbReference type="ChEBI" id="CHEBI:15377"/>
        <dbReference type="ChEBI" id="CHEBI:16551"/>
        <dbReference type="ChEBI" id="CHEBI:43474"/>
        <dbReference type="ChEBI" id="CHEBI:58429"/>
        <dbReference type="EC" id="3.1.3.12"/>
    </reaction>
</comment>
<dbReference type="InterPro" id="IPR003337">
    <property type="entry name" value="Trehalose_PPase"/>
</dbReference>
<comment type="similarity">
    <text evidence="2 4">Belongs to the trehalose phosphatase family.</text>
</comment>
<sequence>MERITVPQRHWALFLDIDGTLIDIAPRPQDVVVPADLPGLLQAVSDRLGGALALVSGRALEIIDRLMAPLRLPAAAEHGAIVRLPDGSVQTCVARSVPLSWRKRLRVETKDWTGVLVGEKHASVAVHYRLAPEHEEDVRALVMRITADDPDFEVLPARMAFEIRPRGADKGTAIRRFLETAPFRGRVPVFVGDDVTDEDGFAVARDAGGLGLHVARDFDGETANVRRWLKTVATELASGT</sequence>
<comment type="function">
    <text evidence="4">Removes the phosphate from trehalose 6-phosphate to produce free trehalose.</text>
</comment>
<dbReference type="PANTHER" id="PTHR43768">
    <property type="entry name" value="TREHALOSE 6-PHOSPHATE PHOSPHATASE"/>
    <property type="match status" value="1"/>
</dbReference>
<dbReference type="EMBL" id="BAAADD010000008">
    <property type="protein sequence ID" value="GAA0579944.1"/>
    <property type="molecule type" value="Genomic_DNA"/>
</dbReference>
<evidence type="ECO:0000256" key="4">
    <source>
        <dbReference type="RuleBase" id="RU361117"/>
    </source>
</evidence>
<reference evidence="6" key="1">
    <citation type="journal article" date="2019" name="Int. J. Syst. Evol. Microbiol.">
        <title>The Global Catalogue of Microorganisms (GCM) 10K type strain sequencing project: providing services to taxonomists for standard genome sequencing and annotation.</title>
        <authorList>
            <consortium name="The Broad Institute Genomics Platform"/>
            <consortium name="The Broad Institute Genome Sequencing Center for Infectious Disease"/>
            <person name="Wu L."/>
            <person name="Ma J."/>
        </authorList>
    </citation>
    <scope>NUCLEOTIDE SEQUENCE [LARGE SCALE GENOMIC DNA]</scope>
    <source>
        <strain evidence="6">JCM 15089</strain>
    </source>
</reference>
<dbReference type="NCBIfam" id="TIGR00685">
    <property type="entry name" value="T6PP"/>
    <property type="match status" value="1"/>
</dbReference>
<dbReference type="InterPro" id="IPR023214">
    <property type="entry name" value="HAD_sf"/>
</dbReference>
<dbReference type="InterPro" id="IPR044651">
    <property type="entry name" value="OTSB-like"/>
</dbReference>
<gene>
    <name evidence="5" type="primary">otsB</name>
    <name evidence="5" type="ORF">GCM10008942_31030</name>
</gene>
<evidence type="ECO:0000313" key="6">
    <source>
        <dbReference type="Proteomes" id="UP001499951"/>
    </source>
</evidence>
<dbReference type="NCBIfam" id="TIGR01484">
    <property type="entry name" value="HAD-SF-IIB"/>
    <property type="match status" value="1"/>
</dbReference>
<evidence type="ECO:0000313" key="5">
    <source>
        <dbReference type="EMBL" id="GAA0579944.1"/>
    </source>
</evidence>
<dbReference type="PANTHER" id="PTHR43768:SF3">
    <property type="entry name" value="TREHALOSE 6-PHOSPHATE PHOSPHATASE"/>
    <property type="match status" value="1"/>
</dbReference>
<protein>
    <recommendedName>
        <fullName evidence="4">Trehalose 6-phosphate phosphatase</fullName>
        <ecNumber evidence="4">3.1.3.12</ecNumber>
    </recommendedName>
</protein>
<dbReference type="Gene3D" id="3.30.70.1020">
    <property type="entry name" value="Trehalose-6-phosphate phosphatase related protein, domain 2"/>
    <property type="match status" value="1"/>
</dbReference>
<dbReference type="InterPro" id="IPR036412">
    <property type="entry name" value="HAD-like_sf"/>
</dbReference>
<evidence type="ECO:0000256" key="2">
    <source>
        <dbReference type="ARBA" id="ARBA00008770"/>
    </source>
</evidence>
<name>A0ABP3Q3Y5_9PROT</name>
<proteinExistence type="inferred from homology"/>
<dbReference type="Gene3D" id="3.40.50.1000">
    <property type="entry name" value="HAD superfamily/HAD-like"/>
    <property type="match status" value="1"/>
</dbReference>
<dbReference type="EC" id="3.1.3.12" evidence="4"/>
<comment type="caution">
    <text evidence="5">The sequence shown here is derived from an EMBL/GenBank/DDBJ whole genome shotgun (WGS) entry which is preliminary data.</text>
</comment>
<comment type="pathway">
    <text evidence="1 4">Glycan biosynthesis; trehalose biosynthesis.</text>
</comment>
<dbReference type="CDD" id="cd01627">
    <property type="entry name" value="HAD_TPP"/>
    <property type="match status" value="1"/>
</dbReference>
<evidence type="ECO:0000256" key="1">
    <source>
        <dbReference type="ARBA" id="ARBA00005199"/>
    </source>
</evidence>
<keyword evidence="4" id="KW-0479">Metal-binding</keyword>